<feature type="region of interest" description="Disordered" evidence="1">
    <location>
        <begin position="138"/>
        <end position="213"/>
    </location>
</feature>
<dbReference type="Proteomes" id="UP000054977">
    <property type="component" value="Unassembled WGS sequence"/>
</dbReference>
<dbReference type="OrthoDB" id="9124256at2"/>
<reference evidence="2" key="1">
    <citation type="submission" date="2016-01" db="EMBL/GenBank/DDBJ databases">
        <authorList>
            <person name="Peeters C."/>
        </authorList>
    </citation>
    <scope>NUCLEOTIDE SEQUENCE [LARGE SCALE GENOMIC DNA]</scope>
    <source>
        <strain evidence="2">LMG 22934</strain>
    </source>
</reference>
<feature type="compositionally biased region" description="Basic and acidic residues" evidence="1">
    <location>
        <begin position="156"/>
        <end position="168"/>
    </location>
</feature>
<evidence type="ECO:0000313" key="2">
    <source>
        <dbReference type="EMBL" id="SAL57636.1"/>
    </source>
</evidence>
<feature type="compositionally biased region" description="Polar residues" evidence="1">
    <location>
        <begin position="177"/>
        <end position="187"/>
    </location>
</feature>
<dbReference type="RefSeq" id="WP_087669765.1">
    <property type="nucleotide sequence ID" value="NZ_FCNW02000037.1"/>
</dbReference>
<evidence type="ECO:0000313" key="3">
    <source>
        <dbReference type="Proteomes" id="UP000054977"/>
    </source>
</evidence>
<proteinExistence type="predicted"/>
<protein>
    <submittedName>
        <fullName evidence="2">Uncharacterized protein</fullName>
    </submittedName>
</protein>
<dbReference type="AlphaFoldDB" id="A0A158IM39"/>
<keyword evidence="3" id="KW-1185">Reference proteome</keyword>
<sequence length="456" mass="48682">MSQARGRYSGTRDSGQRPSRHVKKSLSNRQSQPYVKGHSALDQGQTASIFKTRSFQLLVEAVGAENIALGLESNLTRVAELMKGEKFTPETAFHMETTLGLPHGFFDQPNPVLTPEIVARLKSPLDFVQAEAESEEVFELPSEPASAQVVSQQSSIKEHLPEESEMPKKAAGASPRAVQNNKNTTVVQPVPSKSPRNGRIKSGTSPKGGHQQSLALNDSAAVQNIRRANLHVLTTRNGSKVRLAAVMAITGSNMAHRLHGKRRMDDAEANRFTERLGLPTGWLDTPRSEMEIPDSVSQLLLPTSRGKASQTQRPLVTAIEESAEADVDIENVRPSPAPASTSVEHSPHISAGGGVDKAVIVGEQARTSESPAGLDAPAIAEKSAAPPATPEQLAAASDAHRHSLSHRPAASLTSLANLDGIEPIAEALIKTLAGKARAGKLDEFKALELLQQAVLL</sequence>
<name>A0A158IM39_9BURK</name>
<organism evidence="2 3">
    <name type="scientific">Caballeronia humi</name>
    <dbReference type="NCBI Taxonomy" id="326474"/>
    <lineage>
        <taxon>Bacteria</taxon>
        <taxon>Pseudomonadati</taxon>
        <taxon>Pseudomonadota</taxon>
        <taxon>Betaproteobacteria</taxon>
        <taxon>Burkholderiales</taxon>
        <taxon>Burkholderiaceae</taxon>
        <taxon>Caballeronia</taxon>
    </lineage>
</organism>
<feature type="compositionally biased region" description="Low complexity" evidence="1">
    <location>
        <begin position="145"/>
        <end position="155"/>
    </location>
</feature>
<feature type="region of interest" description="Disordered" evidence="1">
    <location>
        <begin position="1"/>
        <end position="40"/>
    </location>
</feature>
<comment type="caution">
    <text evidence="2">The sequence shown here is derived from an EMBL/GenBank/DDBJ whole genome shotgun (WGS) entry which is preliminary data.</text>
</comment>
<evidence type="ECO:0000256" key="1">
    <source>
        <dbReference type="SAM" id="MobiDB-lite"/>
    </source>
</evidence>
<feature type="compositionally biased region" description="Polar residues" evidence="1">
    <location>
        <begin position="202"/>
        <end position="213"/>
    </location>
</feature>
<accession>A0A158IM39</accession>
<dbReference type="EMBL" id="FCNW02000037">
    <property type="protein sequence ID" value="SAL57636.1"/>
    <property type="molecule type" value="Genomic_DNA"/>
</dbReference>
<gene>
    <name evidence="2" type="ORF">AWB65_05071</name>
</gene>
<feature type="region of interest" description="Disordered" evidence="1">
    <location>
        <begin position="383"/>
        <end position="407"/>
    </location>
</feature>